<keyword evidence="3" id="KW-1185">Reference proteome</keyword>
<dbReference type="AlphaFoldDB" id="A0A4R2RP80"/>
<dbReference type="RefSeq" id="WP_131918739.1">
    <property type="nucleotide sequence ID" value="NZ_JAOQNU010000007.1"/>
</dbReference>
<feature type="region of interest" description="Disordered" evidence="1">
    <location>
        <begin position="379"/>
        <end position="399"/>
    </location>
</feature>
<name>A0A4R2RP80_9FIRM</name>
<accession>A0A4R2RP80</accession>
<evidence type="ECO:0000256" key="1">
    <source>
        <dbReference type="SAM" id="MobiDB-lite"/>
    </source>
</evidence>
<evidence type="ECO:0000313" key="3">
    <source>
        <dbReference type="Proteomes" id="UP000294813"/>
    </source>
</evidence>
<organism evidence="2 3">
    <name type="scientific">Heliophilum fasciatum</name>
    <dbReference type="NCBI Taxonomy" id="35700"/>
    <lineage>
        <taxon>Bacteria</taxon>
        <taxon>Bacillati</taxon>
        <taxon>Bacillota</taxon>
        <taxon>Clostridia</taxon>
        <taxon>Eubacteriales</taxon>
        <taxon>Heliobacteriaceae</taxon>
        <taxon>Heliophilum</taxon>
    </lineage>
</organism>
<dbReference type="EMBL" id="SLXT01000007">
    <property type="protein sequence ID" value="TCP65013.1"/>
    <property type="molecule type" value="Genomic_DNA"/>
</dbReference>
<dbReference type="NCBIfam" id="TIGR02677">
    <property type="entry name" value="TIGR02677 family protein"/>
    <property type="match status" value="1"/>
</dbReference>
<comment type="caution">
    <text evidence="2">The sequence shown here is derived from an EMBL/GenBank/DDBJ whole genome shotgun (WGS) entry which is preliminary data.</text>
</comment>
<protein>
    <submittedName>
        <fullName evidence="2">Uncharacterized protein (TIGR02677 family)</fullName>
    </submittedName>
</protein>
<dbReference type="Pfam" id="PF09660">
    <property type="entry name" value="DUF2397"/>
    <property type="match status" value="1"/>
</dbReference>
<evidence type="ECO:0000313" key="2">
    <source>
        <dbReference type="EMBL" id="TCP65013.1"/>
    </source>
</evidence>
<sequence>MNEKNKDALRTESLLRTIPELSYLNATNTPRYRLIMRYFYEQHLRLHYWLKPEEVYAGVCGFELLAQYSLEQCQQDLNALVQWQNLVPRHDGGRSTTIEEYLRKKYRYQMTPYAVEIERMVAGLEKIRGYGGSLEPTLLDNIAANLRRILQQQGEFAAGEGLALWKSTYASFITLTENASDYIASLQSAKAEELMATEAFLIYKNQLTEYLRNFVQNLQRSAFRIEGLLPSLQPAMIERFHQHIVRDLAALPLLEERPTEEEERERLLREWQALVRWFLGEGGENSDIQYLEQASKDTIGKIVRCALRIQEKRLSGVTRRRELAYLGRWFASLDHVDDAHRLAAYTFGLYRTRHFQGHDDKGTESADVTMWQAPPNGYALRSRSRQRRRDGGTDAIANHSRQKAAAREVYLAERQAERELIETFVAQGCVPVGELREVTPFLRNQLLFWISRCMHYRDKTFRTPEGVQITLRGGGGRTRLQCADGALEMPDYTLVFVDERQAKGTT</sequence>
<gene>
    <name evidence="2" type="ORF">EDD73_10786</name>
</gene>
<reference evidence="2 3" key="1">
    <citation type="submission" date="2019-03" db="EMBL/GenBank/DDBJ databases">
        <title>Genomic Encyclopedia of Type Strains, Phase IV (KMG-IV): sequencing the most valuable type-strain genomes for metagenomic binning, comparative biology and taxonomic classification.</title>
        <authorList>
            <person name="Goeker M."/>
        </authorList>
    </citation>
    <scope>NUCLEOTIDE SEQUENCE [LARGE SCALE GENOMIC DNA]</scope>
    <source>
        <strain evidence="2 3">DSM 11170</strain>
    </source>
</reference>
<dbReference type="Proteomes" id="UP000294813">
    <property type="component" value="Unassembled WGS sequence"/>
</dbReference>
<dbReference type="OrthoDB" id="1639410at2"/>
<dbReference type="InterPro" id="IPR013493">
    <property type="entry name" value="CHP02677"/>
</dbReference>
<proteinExistence type="predicted"/>